<dbReference type="Pfam" id="PF00171">
    <property type="entry name" value="Aldedh"/>
    <property type="match status" value="1"/>
</dbReference>
<feature type="domain" description="Aldehyde dehydrogenase" evidence="3">
    <location>
        <begin position="18"/>
        <end position="470"/>
    </location>
</feature>
<evidence type="ECO:0000313" key="4">
    <source>
        <dbReference type="EMBL" id="EGJ27582.1"/>
    </source>
</evidence>
<reference evidence="4 5" key="1">
    <citation type="journal article" date="2014" name="Int. J. Syst. Evol. Microbiol.">
        <title>Phylogenomics and the dynamic genome evolution of the genus Streptococcus.</title>
        <authorList>
            <consortium name="The Broad Institute Genome Sequencing Platform"/>
            <person name="Richards V.P."/>
            <person name="Palmer S.R."/>
            <person name="Pavinski Bitar P.D."/>
            <person name="Qin X."/>
            <person name="Weinstock G.M."/>
            <person name="Highlander S.K."/>
            <person name="Town C.D."/>
            <person name="Burne R.A."/>
            <person name="Stanhope M.J."/>
        </authorList>
    </citation>
    <scope>NUCLEOTIDE SEQUENCE [LARGE SCALE GENOMIC DNA]</scope>
    <source>
        <strain evidence="4 5">Jelinkova 176</strain>
    </source>
</reference>
<dbReference type="CDD" id="cd07082">
    <property type="entry name" value="ALDH_F11_NP-GAPDH"/>
    <property type="match status" value="1"/>
</dbReference>
<gene>
    <name evidence="4" type="primary">gapN</name>
    <name evidence="4" type="ORF">STRPO_1990</name>
</gene>
<evidence type="ECO:0000313" key="5">
    <source>
        <dbReference type="Proteomes" id="UP000005356"/>
    </source>
</evidence>
<dbReference type="EMBL" id="AEUU02000001">
    <property type="protein sequence ID" value="EGJ27582.1"/>
    <property type="molecule type" value="Genomic_DNA"/>
</dbReference>
<evidence type="ECO:0000256" key="1">
    <source>
        <dbReference type="ARBA" id="ARBA00009986"/>
    </source>
</evidence>
<evidence type="ECO:0000259" key="3">
    <source>
        <dbReference type="Pfam" id="PF00171"/>
    </source>
</evidence>
<dbReference type="GO" id="GO:0008886">
    <property type="term" value="F:glyceraldehyde-3-phosphate dehydrogenase (NADP+) (non-phosphorylating) activity"/>
    <property type="evidence" value="ECO:0007669"/>
    <property type="project" value="UniProtKB-EC"/>
</dbReference>
<dbReference type="InterPro" id="IPR016161">
    <property type="entry name" value="Ald_DH/histidinol_DH"/>
</dbReference>
<dbReference type="InterPro" id="IPR051020">
    <property type="entry name" value="ALDH-related_metabolic_enz"/>
</dbReference>
<protein>
    <submittedName>
        <fullName evidence="4">Glyceraldehyde-3-phosphate dehydrogenase (NADP+)</fullName>
        <ecNumber evidence="4">1.2.1.9</ecNumber>
    </submittedName>
</protein>
<sequence length="475" mass="50642">MTKQYKNLVNGEWKLSENDIKIYAPATGEELGSVPAMSTDEVDFVYDSAKKAFPAWRSLSYVERAAILHKAADILIRDAEKIGAILSKEVAKGHKAAVSEVVRTAEIINYAAEEGIRMEGEVLEGGSFEASSKKKIAIVRHEPVGLVLAISPFNYPINLAGSKIAPALIAGNVVALKPPTQGSISGLLLAEVFAEAGVPAGVFNTITGRGSIIGDYIVEHEAVNFINFTGSTPVGEHIGQLAGMRPIMLELGGKDSAIVLEDADLALAAKNIVAGAFGYSGQRCTAVKRVLVMDSVADELEKHVCDLVSNLSIGMPADDADITPLIDTKAADFVEGLIEDANSKGAKALTEIKREGNLLSPVVFDHVTTDMRLAWEEPFGPVLPFIRVKSVEEAIEISNASEYGLQASVFTNNFPQAFAIAEQLEVGTVHLNNKTQRGTDNFPFLGAKKSGAGVQGVKYSIDAMTNLKSIVFDIA</sequence>
<organism evidence="4 5">
    <name type="scientific">Streptococcus porcinus str. Jelinkova 176</name>
    <dbReference type="NCBI Taxonomy" id="873448"/>
    <lineage>
        <taxon>Bacteria</taxon>
        <taxon>Bacillati</taxon>
        <taxon>Bacillota</taxon>
        <taxon>Bacilli</taxon>
        <taxon>Lactobacillales</taxon>
        <taxon>Streptococcaceae</taxon>
        <taxon>Streptococcus</taxon>
    </lineage>
</organism>
<name>A0ABP2L203_STRPO</name>
<dbReference type="Gene3D" id="3.40.605.10">
    <property type="entry name" value="Aldehyde Dehydrogenase, Chain A, domain 1"/>
    <property type="match status" value="1"/>
</dbReference>
<dbReference type="PANTHER" id="PTHR42991">
    <property type="entry name" value="ALDEHYDE DEHYDROGENASE"/>
    <property type="match status" value="1"/>
</dbReference>
<evidence type="ECO:0000256" key="2">
    <source>
        <dbReference type="ARBA" id="ARBA00023002"/>
    </source>
</evidence>
<dbReference type="RefSeq" id="WP_003084711.1">
    <property type="nucleotide sequence ID" value="NZ_AEUU02000001.1"/>
</dbReference>
<dbReference type="SUPFAM" id="SSF53720">
    <property type="entry name" value="ALDH-like"/>
    <property type="match status" value="1"/>
</dbReference>
<comment type="similarity">
    <text evidence="1">Belongs to the aldehyde dehydrogenase family.</text>
</comment>
<dbReference type="PROSITE" id="PS00070">
    <property type="entry name" value="ALDEHYDE_DEHYDR_CYS"/>
    <property type="match status" value="1"/>
</dbReference>
<proteinExistence type="inferred from homology"/>
<dbReference type="Proteomes" id="UP000005356">
    <property type="component" value="Unassembled WGS sequence"/>
</dbReference>
<dbReference type="EC" id="1.2.1.9" evidence="4"/>
<keyword evidence="5" id="KW-1185">Reference proteome</keyword>
<dbReference type="InterPro" id="IPR016163">
    <property type="entry name" value="Ald_DH_C"/>
</dbReference>
<dbReference type="InterPro" id="IPR015590">
    <property type="entry name" value="Aldehyde_DH_dom"/>
</dbReference>
<comment type="caution">
    <text evidence="4">The sequence shown here is derived from an EMBL/GenBank/DDBJ whole genome shotgun (WGS) entry which is preliminary data.</text>
</comment>
<dbReference type="PANTHER" id="PTHR42991:SF1">
    <property type="entry name" value="ALDEHYDE DEHYDROGENASE"/>
    <property type="match status" value="1"/>
</dbReference>
<dbReference type="InterPro" id="IPR016160">
    <property type="entry name" value="Ald_DH_CS_CYS"/>
</dbReference>
<dbReference type="InterPro" id="IPR016162">
    <property type="entry name" value="Ald_DH_N"/>
</dbReference>
<accession>A0ABP2L203</accession>
<keyword evidence="2 4" id="KW-0560">Oxidoreductase</keyword>
<dbReference type="Gene3D" id="3.40.309.10">
    <property type="entry name" value="Aldehyde Dehydrogenase, Chain A, domain 2"/>
    <property type="match status" value="1"/>
</dbReference>